<evidence type="ECO:0000256" key="11">
    <source>
        <dbReference type="ARBA" id="ARBA00023136"/>
    </source>
</evidence>
<feature type="transmembrane region" description="Helical" evidence="14">
    <location>
        <begin position="252"/>
        <end position="272"/>
    </location>
</feature>
<keyword evidence="8 13" id="KW-0560">Oxidoreductase</keyword>
<dbReference type="Pfam" id="PF00487">
    <property type="entry name" value="FA_desaturase"/>
    <property type="match status" value="1"/>
</dbReference>
<reference evidence="16" key="1">
    <citation type="submission" date="2022-03" db="EMBL/GenBank/DDBJ databases">
        <authorList>
            <person name="Martin H S."/>
        </authorList>
    </citation>
    <scope>NUCLEOTIDE SEQUENCE</scope>
</reference>
<keyword evidence="11 14" id="KW-0472">Membrane</keyword>
<evidence type="ECO:0000256" key="10">
    <source>
        <dbReference type="ARBA" id="ARBA00023098"/>
    </source>
</evidence>
<dbReference type="PANTHER" id="PTHR11351:SF31">
    <property type="entry name" value="DESATURASE 1, ISOFORM A-RELATED"/>
    <property type="match status" value="1"/>
</dbReference>
<evidence type="ECO:0000313" key="16">
    <source>
        <dbReference type="EMBL" id="CAH2062159.1"/>
    </source>
</evidence>
<evidence type="ECO:0000256" key="12">
    <source>
        <dbReference type="ARBA" id="ARBA00023160"/>
    </source>
</evidence>
<keyword evidence="17" id="KW-1185">Reference proteome</keyword>
<sequence>MDSSRLPHLAEETMPPKIVGYDAEEDTYIGDFFGSRDRNMAPEVSSVEVLTTEADELEKLVAPQAAPRRYDIVYRNILTFGYGHAAALYGFYLACTTATWSTIIFSYILFVFAAIGVTAGAHRLWTHKTYKAKMPLQIILVVMNSLAFQNTAIDWVRDHRMHHRYSDTDADPHNATRGFFYSHMGWLLVRKHEQVKRRGKYIDMSDIYANPVLRFQKKYAVPFIGTICFGLPTLIPMYVFGETLNTAWHIALFRYVMNLHITFFVNSAAHLWGNKPYERSIKPVQSIPVSFIAFGEGFHNYHHVFPWDYRTAELGNNWLNLTTGFIDFFAWVGWAYDMKTVPDELVRARAGRTGDGTDLWGMGTKREE</sequence>
<dbReference type="InterPro" id="IPR001522">
    <property type="entry name" value="FADS-1_CS"/>
</dbReference>
<evidence type="ECO:0000256" key="1">
    <source>
        <dbReference type="ARBA" id="ARBA00004141"/>
    </source>
</evidence>
<evidence type="ECO:0000256" key="8">
    <source>
        <dbReference type="ARBA" id="ARBA00023002"/>
    </source>
</evidence>
<protein>
    <recommendedName>
        <fullName evidence="15">Fatty acid desaturase domain-containing protein</fullName>
    </recommendedName>
</protein>
<dbReference type="PRINTS" id="PR00075">
    <property type="entry name" value="FACDDSATRASE"/>
</dbReference>
<dbReference type="Proteomes" id="UP000837857">
    <property type="component" value="Chromosome 29"/>
</dbReference>
<keyword evidence="6" id="KW-0276">Fatty acid metabolism</keyword>
<keyword evidence="4 13" id="KW-0812">Transmembrane</keyword>
<evidence type="ECO:0000256" key="5">
    <source>
        <dbReference type="ARBA" id="ARBA00022723"/>
    </source>
</evidence>
<keyword evidence="9" id="KW-0408">Iron</keyword>
<evidence type="ECO:0000256" key="14">
    <source>
        <dbReference type="SAM" id="Phobius"/>
    </source>
</evidence>
<evidence type="ECO:0000256" key="3">
    <source>
        <dbReference type="ARBA" id="ARBA00022516"/>
    </source>
</evidence>
<organism evidence="16 17">
    <name type="scientific">Iphiclides podalirius</name>
    <name type="common">scarce swallowtail</name>
    <dbReference type="NCBI Taxonomy" id="110791"/>
    <lineage>
        <taxon>Eukaryota</taxon>
        <taxon>Metazoa</taxon>
        <taxon>Ecdysozoa</taxon>
        <taxon>Arthropoda</taxon>
        <taxon>Hexapoda</taxon>
        <taxon>Insecta</taxon>
        <taxon>Pterygota</taxon>
        <taxon>Neoptera</taxon>
        <taxon>Endopterygota</taxon>
        <taxon>Lepidoptera</taxon>
        <taxon>Glossata</taxon>
        <taxon>Ditrysia</taxon>
        <taxon>Papilionoidea</taxon>
        <taxon>Papilionidae</taxon>
        <taxon>Papilioninae</taxon>
        <taxon>Iphiclides</taxon>
    </lineage>
</organism>
<dbReference type="InterPro" id="IPR005804">
    <property type="entry name" value="FA_desaturase_dom"/>
</dbReference>
<dbReference type="PROSITE" id="PS00476">
    <property type="entry name" value="FATTY_ACID_DESATUR_1"/>
    <property type="match status" value="1"/>
</dbReference>
<evidence type="ECO:0000256" key="7">
    <source>
        <dbReference type="ARBA" id="ARBA00022989"/>
    </source>
</evidence>
<keyword evidence="3 13" id="KW-0444">Lipid biosynthesis</keyword>
<dbReference type="PANTHER" id="PTHR11351">
    <property type="entry name" value="ACYL-COA DESATURASE"/>
    <property type="match status" value="1"/>
</dbReference>
<evidence type="ECO:0000256" key="4">
    <source>
        <dbReference type="ARBA" id="ARBA00022692"/>
    </source>
</evidence>
<dbReference type="EMBL" id="OW152841">
    <property type="protein sequence ID" value="CAH2062159.1"/>
    <property type="molecule type" value="Genomic_DNA"/>
</dbReference>
<dbReference type="CDD" id="cd03505">
    <property type="entry name" value="Delta9-FADS-like"/>
    <property type="match status" value="1"/>
</dbReference>
<feature type="transmembrane region" description="Helical" evidence="14">
    <location>
        <begin position="72"/>
        <end position="92"/>
    </location>
</feature>
<comment type="similarity">
    <text evidence="2 13">Belongs to the fatty acid desaturase type 1 family.</text>
</comment>
<evidence type="ECO:0000256" key="2">
    <source>
        <dbReference type="ARBA" id="ARBA00009295"/>
    </source>
</evidence>
<comment type="subcellular location">
    <subcellularLocation>
        <location evidence="1">Membrane</location>
        <topology evidence="1">Multi-pass membrane protein</topology>
    </subcellularLocation>
</comment>
<comment type="domain">
    <text evidence="13">The histidine box domains are involved in binding the catalytic metal ions.</text>
</comment>
<dbReference type="InterPro" id="IPR015876">
    <property type="entry name" value="Acyl-CoA_DS"/>
</dbReference>
<feature type="transmembrane region" description="Helical" evidence="14">
    <location>
        <begin position="104"/>
        <end position="125"/>
    </location>
</feature>
<feature type="transmembrane region" description="Helical" evidence="14">
    <location>
        <begin position="219"/>
        <end position="240"/>
    </location>
</feature>
<evidence type="ECO:0000256" key="6">
    <source>
        <dbReference type="ARBA" id="ARBA00022832"/>
    </source>
</evidence>
<keyword evidence="10" id="KW-0443">Lipid metabolism</keyword>
<evidence type="ECO:0000313" key="17">
    <source>
        <dbReference type="Proteomes" id="UP000837857"/>
    </source>
</evidence>
<evidence type="ECO:0000259" key="15">
    <source>
        <dbReference type="Pfam" id="PF00487"/>
    </source>
</evidence>
<keyword evidence="5" id="KW-0479">Metal-binding</keyword>
<feature type="non-terminal residue" evidence="16">
    <location>
        <position position="368"/>
    </location>
</feature>
<proteinExistence type="inferred from homology"/>
<keyword evidence="12 13" id="KW-0275">Fatty acid biosynthesis</keyword>
<comment type="cofactor">
    <cofactor evidence="13">
        <name>Fe(2+)</name>
        <dbReference type="ChEBI" id="CHEBI:29033"/>
    </cofactor>
</comment>
<evidence type="ECO:0000256" key="9">
    <source>
        <dbReference type="ARBA" id="ARBA00023004"/>
    </source>
</evidence>
<name>A0ABN8IR26_9NEOP</name>
<accession>A0ABN8IR26</accession>
<feature type="domain" description="Fatty acid desaturase" evidence="15">
    <location>
        <begin position="99"/>
        <end position="306"/>
    </location>
</feature>
<gene>
    <name evidence="16" type="ORF">IPOD504_LOCUS11727</name>
</gene>
<keyword evidence="7 14" id="KW-1133">Transmembrane helix</keyword>
<evidence type="ECO:0000256" key="13">
    <source>
        <dbReference type="RuleBase" id="RU000581"/>
    </source>
</evidence>